<organism evidence="1 2">
    <name type="scientific">Elysia crispata</name>
    <name type="common">lettuce slug</name>
    <dbReference type="NCBI Taxonomy" id="231223"/>
    <lineage>
        <taxon>Eukaryota</taxon>
        <taxon>Metazoa</taxon>
        <taxon>Spiralia</taxon>
        <taxon>Lophotrochozoa</taxon>
        <taxon>Mollusca</taxon>
        <taxon>Gastropoda</taxon>
        <taxon>Heterobranchia</taxon>
        <taxon>Euthyneura</taxon>
        <taxon>Panpulmonata</taxon>
        <taxon>Sacoglossa</taxon>
        <taxon>Placobranchoidea</taxon>
        <taxon>Plakobranchidae</taxon>
        <taxon>Elysia</taxon>
    </lineage>
</organism>
<reference evidence="1" key="1">
    <citation type="journal article" date="2023" name="G3 (Bethesda)">
        <title>A reference genome for the long-term kleptoplast-retaining sea slug Elysia crispata morphotype clarki.</title>
        <authorList>
            <person name="Eastman K.E."/>
            <person name="Pendleton A.L."/>
            <person name="Shaikh M.A."/>
            <person name="Suttiyut T."/>
            <person name="Ogas R."/>
            <person name="Tomko P."/>
            <person name="Gavelis G."/>
            <person name="Widhalm J.R."/>
            <person name="Wisecaver J.H."/>
        </authorList>
    </citation>
    <scope>NUCLEOTIDE SEQUENCE</scope>
    <source>
        <strain evidence="1">ECLA1</strain>
    </source>
</reference>
<accession>A0AAE1CU98</accession>
<gene>
    <name evidence="1" type="ORF">RRG08_054461</name>
</gene>
<name>A0AAE1CU98_9GAST</name>
<dbReference type="AlphaFoldDB" id="A0AAE1CU98"/>
<comment type="caution">
    <text evidence="1">The sequence shown here is derived from an EMBL/GenBank/DDBJ whole genome shotgun (WGS) entry which is preliminary data.</text>
</comment>
<evidence type="ECO:0000313" key="1">
    <source>
        <dbReference type="EMBL" id="KAK3735109.1"/>
    </source>
</evidence>
<sequence length="128" mass="14167">MVVRSLHRQLDRPLGKQAGSSICLNVLDPDTDTLIPSQTATGVLLRESLTTSQTNFLFCDCQVPPAPEHLTDPSLSEKHTSRINNAGTTAELILYVLSNSLLMLQHAASSTPRQEKPKVYPIHICYWL</sequence>
<proteinExistence type="predicted"/>
<keyword evidence="2" id="KW-1185">Reference proteome</keyword>
<dbReference type="EMBL" id="JAWDGP010006827">
    <property type="protein sequence ID" value="KAK3735109.1"/>
    <property type="molecule type" value="Genomic_DNA"/>
</dbReference>
<protein>
    <submittedName>
        <fullName evidence="1">Uncharacterized protein</fullName>
    </submittedName>
</protein>
<dbReference type="Proteomes" id="UP001283361">
    <property type="component" value="Unassembled WGS sequence"/>
</dbReference>
<evidence type="ECO:0000313" key="2">
    <source>
        <dbReference type="Proteomes" id="UP001283361"/>
    </source>
</evidence>